<comment type="caution">
    <text evidence="1">The sequence shown here is derived from an EMBL/GenBank/DDBJ whole genome shotgun (WGS) entry which is preliminary data.</text>
</comment>
<keyword evidence="2" id="KW-1185">Reference proteome</keyword>
<dbReference type="EMBL" id="VVIM01001602">
    <property type="protein sequence ID" value="KAB0790251.1"/>
    <property type="molecule type" value="Genomic_DNA"/>
</dbReference>
<evidence type="ECO:0000313" key="1">
    <source>
        <dbReference type="EMBL" id="KAB0790251.1"/>
    </source>
</evidence>
<organism evidence="1 2">
    <name type="scientific">Photinus pyralis</name>
    <name type="common">Common eastern firefly</name>
    <name type="synonym">Lampyris pyralis</name>
    <dbReference type="NCBI Taxonomy" id="7054"/>
    <lineage>
        <taxon>Eukaryota</taxon>
        <taxon>Metazoa</taxon>
        <taxon>Ecdysozoa</taxon>
        <taxon>Arthropoda</taxon>
        <taxon>Hexapoda</taxon>
        <taxon>Insecta</taxon>
        <taxon>Pterygota</taxon>
        <taxon>Neoptera</taxon>
        <taxon>Endopterygota</taxon>
        <taxon>Coleoptera</taxon>
        <taxon>Polyphaga</taxon>
        <taxon>Elateriformia</taxon>
        <taxon>Elateroidea</taxon>
        <taxon>Lampyridae</taxon>
        <taxon>Lampyrinae</taxon>
        <taxon>Photinus</taxon>
    </lineage>
</organism>
<reference evidence="1 2" key="1">
    <citation type="journal article" date="2018" name="Elife">
        <title>Firefly genomes illuminate parallel origins of bioluminescence in beetles.</title>
        <authorList>
            <person name="Fallon T.R."/>
            <person name="Lower S.E."/>
            <person name="Chang C.H."/>
            <person name="Bessho-Uehara M."/>
            <person name="Martin G.J."/>
            <person name="Bewick A.J."/>
            <person name="Behringer M."/>
            <person name="Debat H.J."/>
            <person name="Wong I."/>
            <person name="Day J.C."/>
            <person name="Suvorov A."/>
            <person name="Silva C.J."/>
            <person name="Stanger-Hall K.F."/>
            <person name="Hall D.W."/>
            <person name="Schmitz R.J."/>
            <person name="Nelson D.R."/>
            <person name="Lewis S.M."/>
            <person name="Shigenobu S."/>
            <person name="Bybee S.M."/>
            <person name="Larracuente A.M."/>
            <person name="Oba Y."/>
            <person name="Weng J.K."/>
        </authorList>
    </citation>
    <scope>NUCLEOTIDE SEQUENCE [LARGE SCALE GENOMIC DNA]</scope>
    <source>
        <strain evidence="1">1611_PpyrPB1</strain>
        <tissue evidence="1">Whole body</tissue>
    </source>
</reference>
<feature type="non-terminal residue" evidence="1">
    <location>
        <position position="473"/>
    </location>
</feature>
<dbReference type="PANTHER" id="PTHR31912">
    <property type="entry name" value="IP13529P"/>
    <property type="match status" value="1"/>
</dbReference>
<name>A0A5N3ZYW3_PHOPY</name>
<dbReference type="PANTHER" id="PTHR31912:SF34">
    <property type="entry name" value="NOTOCHORD-RELATED PROTEIN"/>
    <property type="match status" value="1"/>
</dbReference>
<protein>
    <submittedName>
        <fullName evidence="1">Uncharacterized protein</fullName>
    </submittedName>
</protein>
<dbReference type="Proteomes" id="UP000327044">
    <property type="component" value="Unassembled WGS sequence"/>
</dbReference>
<dbReference type="InParanoid" id="A0A5N3ZYW3"/>
<accession>A0A5N3ZYW3</accession>
<gene>
    <name evidence="1" type="ORF">PPYR_15412</name>
</gene>
<evidence type="ECO:0000313" key="2">
    <source>
        <dbReference type="Proteomes" id="UP000327044"/>
    </source>
</evidence>
<proteinExistence type="predicted"/>
<sequence length="473" mass="54366">MYIPPISVTIGQRLNDTIQGDSYNLEPTTCTEQFLPLRLVLKSFFSIPNLLYQTLTYIKSLQSNDVLVTNFIQGTSWKNRRPRHGNRIFFPLTLFFDEYETGNVLGSHAGIHKLGAVYVSVACLPPCYVSILKHIFLVLLFHAADRTQFGNAIIFQPIIEELQFLMTEGIHFNLGVITGDNLGLHQMLGFVESFSATHPCRICTVDTQKLAYMCYEDEQLLRNLTNYTEGLEEKNIQKTGIKEKCVWLQISDFDLFNHVGVDVMHDILEGVAVYIMSFLVNFYVYSLKLFTLEILNGRLFSFNYGPDRSSKPCAIQSISARQCRLKLSSAEMLVFLRYFGLLVGDLVPATEESWSLYLKLRQILDILLSRKMSSEHINLLRTLIAELNELYLHFSKSKLKPKFHFCCHYPRMAEKFGPLCNIWSMRFEAKHRVSKMYARASSNRQNITKSLAIKHQLQLIDVFSCKNICPALK</sequence>
<dbReference type="AlphaFoldDB" id="A0A5N3ZYW3"/>